<keyword evidence="4" id="KW-0560">Oxidoreductase</keyword>
<keyword evidence="10" id="KW-1185">Reference proteome</keyword>
<keyword evidence="7" id="KW-0472">Membrane</keyword>
<feature type="region of interest" description="Disordered" evidence="6">
    <location>
        <begin position="88"/>
        <end position="107"/>
    </location>
</feature>
<dbReference type="Gene3D" id="3.40.50.720">
    <property type="entry name" value="NAD(P)-binding Rossmann-like Domain"/>
    <property type="match status" value="1"/>
</dbReference>
<organism evidence="9 10">
    <name type="scientific">Trachymyrmex septentrionalis</name>
    <dbReference type="NCBI Taxonomy" id="34720"/>
    <lineage>
        <taxon>Eukaryota</taxon>
        <taxon>Metazoa</taxon>
        <taxon>Ecdysozoa</taxon>
        <taxon>Arthropoda</taxon>
        <taxon>Hexapoda</taxon>
        <taxon>Insecta</taxon>
        <taxon>Pterygota</taxon>
        <taxon>Neoptera</taxon>
        <taxon>Endopterygota</taxon>
        <taxon>Hymenoptera</taxon>
        <taxon>Apocrita</taxon>
        <taxon>Aculeata</taxon>
        <taxon>Formicoidea</taxon>
        <taxon>Formicidae</taxon>
        <taxon>Myrmicinae</taxon>
        <taxon>Trachymyrmex</taxon>
    </lineage>
</organism>
<feature type="region of interest" description="Disordered" evidence="6">
    <location>
        <begin position="160"/>
        <end position="206"/>
    </location>
</feature>
<comment type="subcellular location">
    <subcellularLocation>
        <location evidence="1">Mitochondrion</location>
    </subcellularLocation>
</comment>
<feature type="compositionally biased region" description="Low complexity" evidence="6">
    <location>
        <begin position="92"/>
        <end position="102"/>
    </location>
</feature>
<dbReference type="GO" id="GO:0016491">
    <property type="term" value="F:oxidoreductase activity"/>
    <property type="evidence" value="ECO:0007669"/>
    <property type="project" value="UniProtKB-KW"/>
</dbReference>
<proteinExistence type="inferred from homology"/>
<dbReference type="InterPro" id="IPR002364">
    <property type="entry name" value="Quin_OxRdtase/zeta-crystal_CS"/>
</dbReference>
<evidence type="ECO:0000259" key="8">
    <source>
        <dbReference type="SMART" id="SM00829"/>
    </source>
</evidence>
<evidence type="ECO:0000256" key="5">
    <source>
        <dbReference type="ARBA" id="ARBA00023128"/>
    </source>
</evidence>
<dbReference type="PANTHER" id="PTHR11695">
    <property type="entry name" value="ALCOHOL DEHYDROGENASE RELATED"/>
    <property type="match status" value="1"/>
</dbReference>
<feature type="transmembrane region" description="Helical" evidence="7">
    <location>
        <begin position="289"/>
        <end position="308"/>
    </location>
</feature>
<dbReference type="SUPFAM" id="SSF51735">
    <property type="entry name" value="NAD(P)-binding Rossmann-fold domains"/>
    <property type="match status" value="1"/>
</dbReference>
<feature type="domain" description="Enoyl reductase (ER)" evidence="8">
    <location>
        <begin position="209"/>
        <end position="502"/>
    </location>
</feature>
<dbReference type="Gene3D" id="3.90.180.10">
    <property type="entry name" value="Medium-chain alcohol dehydrogenases, catalytic domain"/>
    <property type="match status" value="1"/>
</dbReference>
<reference evidence="9 10" key="1">
    <citation type="submission" date="2016-03" db="EMBL/GenBank/DDBJ databases">
        <title>Trachymyrmex septentrionalis WGS genome.</title>
        <authorList>
            <person name="Nygaard S."/>
            <person name="Hu H."/>
            <person name="Boomsma J."/>
            <person name="Zhang G."/>
        </authorList>
    </citation>
    <scope>NUCLEOTIDE SEQUENCE [LARGE SCALE GENOMIC DNA]</scope>
    <source>
        <strain evidence="9">Tsep2-gDNA-1</strain>
        <tissue evidence="9">Whole body</tissue>
    </source>
</reference>
<gene>
    <name evidence="9" type="ORF">ALC56_13253</name>
</gene>
<dbReference type="FunFam" id="3.40.50.720:FF:000147">
    <property type="entry name" value="Reticulon-4-interacting protein 1 homolog, mitochondrial"/>
    <property type="match status" value="1"/>
</dbReference>
<dbReference type="GO" id="GO:0008270">
    <property type="term" value="F:zinc ion binding"/>
    <property type="evidence" value="ECO:0007669"/>
    <property type="project" value="InterPro"/>
</dbReference>
<dbReference type="Pfam" id="PF13602">
    <property type="entry name" value="ADH_zinc_N_2"/>
    <property type="match status" value="1"/>
</dbReference>
<keyword evidence="3" id="KW-0809">Transit peptide</keyword>
<evidence type="ECO:0000256" key="3">
    <source>
        <dbReference type="ARBA" id="ARBA00022946"/>
    </source>
</evidence>
<dbReference type="Proteomes" id="UP000078541">
    <property type="component" value="Unassembled WGS sequence"/>
</dbReference>
<sequence length="505" mass="56071">MVKTVEIGLHLDGVIEILQELSLKRDNFLNITKQRVDLRVRQEGLAFKGVTSVNFFYVPIRSPFPDGKSPPAADAACRFCRDDARTRRRTPSEYYSPSSPAPLDTAPKHKTNTYVLLLLPLPPRSLARSLPLGCRGWRRASPCDHASGLSREILADDVAMDTAGSGRERRLPRRARTSVHHPPCPRCAPPPSAPTPPASAAMRAPRPKMSISSLALRPRCLPSSRDHPPPSSHDVPRRCAPLHYAPSVCRSRHPHLPPTPFSQLHPLPPSLRSVNPRPQKLSYIEAASILYAGLTAWSALWITGGLFYKMAIAVEMNKRVLVMGGSGGVGTLAIQLLKAWNMHVISTCSSDAVEMLQNLNADVVIDYKKDCADAEIISEGPYDIILDCAKLGPEYVRMKGYPHDNYIALNSPMLNNFDHHGLILGMAKNLGDLLKFNIPKAENKSWVKWGFFIPSQTGIDVLQKLVENEEIVPVIQQVYSFQDLPQAYERLKQGHLRGKLVIDMR</sequence>
<feature type="compositionally biased region" description="Pro residues" evidence="6">
    <location>
        <begin position="182"/>
        <end position="197"/>
    </location>
</feature>
<dbReference type="InterPro" id="IPR036291">
    <property type="entry name" value="NAD(P)-bd_dom_sf"/>
</dbReference>
<dbReference type="PANTHER" id="PTHR11695:SF294">
    <property type="entry name" value="RETICULON-4-INTERACTING PROTEIN 1, MITOCHONDRIAL"/>
    <property type="match status" value="1"/>
</dbReference>
<evidence type="ECO:0000256" key="2">
    <source>
        <dbReference type="ARBA" id="ARBA00010371"/>
    </source>
</evidence>
<accession>A0A195EW72</accession>
<dbReference type="AlphaFoldDB" id="A0A195EW72"/>
<dbReference type="PROSITE" id="PS01162">
    <property type="entry name" value="QOR_ZETA_CRYSTAL"/>
    <property type="match status" value="1"/>
</dbReference>
<evidence type="ECO:0000256" key="7">
    <source>
        <dbReference type="SAM" id="Phobius"/>
    </source>
</evidence>
<dbReference type="STRING" id="34720.A0A195EW72"/>
<feature type="compositionally biased region" description="Basic residues" evidence="6">
    <location>
        <begin position="170"/>
        <end position="179"/>
    </location>
</feature>
<dbReference type="InterPro" id="IPR050700">
    <property type="entry name" value="YIM1/Zinc_Alcohol_DH_Fams"/>
</dbReference>
<dbReference type="SMART" id="SM00829">
    <property type="entry name" value="PKS_ER"/>
    <property type="match status" value="1"/>
</dbReference>
<dbReference type="GO" id="GO:0005739">
    <property type="term" value="C:mitochondrion"/>
    <property type="evidence" value="ECO:0007669"/>
    <property type="project" value="UniProtKB-SubCell"/>
</dbReference>
<evidence type="ECO:0000256" key="4">
    <source>
        <dbReference type="ARBA" id="ARBA00023002"/>
    </source>
</evidence>
<evidence type="ECO:0000256" key="1">
    <source>
        <dbReference type="ARBA" id="ARBA00004173"/>
    </source>
</evidence>
<comment type="similarity">
    <text evidence="2">Belongs to the zinc-containing alcohol dehydrogenase family. Quinone oxidoreductase subfamily.</text>
</comment>
<keyword evidence="5" id="KW-0496">Mitochondrion</keyword>
<dbReference type="EMBL" id="KQ981953">
    <property type="protein sequence ID" value="KYN32396.1"/>
    <property type="molecule type" value="Genomic_DNA"/>
</dbReference>
<evidence type="ECO:0000313" key="10">
    <source>
        <dbReference type="Proteomes" id="UP000078541"/>
    </source>
</evidence>
<protein>
    <recommendedName>
        <fullName evidence="8">Enoyl reductase (ER) domain-containing protein</fullName>
    </recommendedName>
</protein>
<keyword evidence="7" id="KW-0812">Transmembrane</keyword>
<name>A0A195EW72_9HYME</name>
<keyword evidence="7" id="KW-1133">Transmembrane helix</keyword>
<evidence type="ECO:0000256" key="6">
    <source>
        <dbReference type="SAM" id="MobiDB-lite"/>
    </source>
</evidence>
<dbReference type="InterPro" id="IPR020843">
    <property type="entry name" value="ER"/>
</dbReference>
<evidence type="ECO:0000313" key="9">
    <source>
        <dbReference type="EMBL" id="KYN32396.1"/>
    </source>
</evidence>
<feature type="transmembrane region" description="Helical" evidence="7">
    <location>
        <begin position="320"/>
        <end position="340"/>
    </location>
</feature>